<dbReference type="EMBL" id="JAACJS010000015">
    <property type="protein sequence ID" value="NCI51475.1"/>
    <property type="molecule type" value="Genomic_DNA"/>
</dbReference>
<organism evidence="1 2">
    <name type="scientific">Sediminibacterium roseum</name>
    <dbReference type="NCBI Taxonomy" id="1978412"/>
    <lineage>
        <taxon>Bacteria</taxon>
        <taxon>Pseudomonadati</taxon>
        <taxon>Bacteroidota</taxon>
        <taxon>Chitinophagia</taxon>
        <taxon>Chitinophagales</taxon>
        <taxon>Chitinophagaceae</taxon>
        <taxon>Sediminibacterium</taxon>
    </lineage>
</organism>
<gene>
    <name evidence="1" type="ORF">GWC95_16215</name>
</gene>
<dbReference type="Proteomes" id="UP000753802">
    <property type="component" value="Unassembled WGS sequence"/>
</dbReference>
<evidence type="ECO:0000313" key="2">
    <source>
        <dbReference type="Proteomes" id="UP000753802"/>
    </source>
</evidence>
<sequence>MIKRIAKVDRNNTQVNFNASQEIGYWAKKYNTSQEEIQEIFKETGYSIYKTIQRLQEKTQAA</sequence>
<proteinExistence type="predicted"/>
<evidence type="ECO:0000313" key="1">
    <source>
        <dbReference type="EMBL" id="NCI51475.1"/>
    </source>
</evidence>
<accession>A0ABW9ZWG0</accession>
<keyword evidence="2" id="KW-1185">Reference proteome</keyword>
<dbReference type="RefSeq" id="WP_161819756.1">
    <property type="nucleotide sequence ID" value="NZ_JAACJS010000015.1"/>
</dbReference>
<comment type="caution">
    <text evidence="1">The sequence shown here is derived from an EMBL/GenBank/DDBJ whole genome shotgun (WGS) entry which is preliminary data.</text>
</comment>
<protein>
    <submittedName>
        <fullName evidence="1">DUF3606 domain-containing protein</fullName>
    </submittedName>
</protein>
<reference evidence="1 2" key="1">
    <citation type="submission" date="2020-01" db="EMBL/GenBank/DDBJ databases">
        <title>Genome analysis.</title>
        <authorList>
            <person name="Wu S."/>
            <person name="Wang G."/>
        </authorList>
    </citation>
    <scope>NUCLEOTIDE SEQUENCE [LARGE SCALE GENOMIC DNA]</scope>
    <source>
        <strain evidence="1 2">SYL130</strain>
    </source>
</reference>
<name>A0ABW9ZWG0_9BACT</name>